<dbReference type="GO" id="GO:0016491">
    <property type="term" value="F:oxidoreductase activity"/>
    <property type="evidence" value="ECO:0007669"/>
    <property type="project" value="UniProtKB-KW"/>
</dbReference>
<dbReference type="InterPro" id="IPR051479">
    <property type="entry name" value="PorB-like"/>
</dbReference>
<keyword evidence="4" id="KW-0670">Pyruvate</keyword>
<dbReference type="Gene3D" id="3.40.50.970">
    <property type="match status" value="2"/>
</dbReference>
<comment type="caution">
    <text evidence="4">The sequence shown here is derived from an EMBL/GenBank/DDBJ whole genome shotgun (WGS) entry which is preliminary data.</text>
</comment>
<dbReference type="EMBL" id="DSTU01000001">
    <property type="protein sequence ID" value="HFJ53174.1"/>
    <property type="molecule type" value="Genomic_DNA"/>
</dbReference>
<dbReference type="SUPFAM" id="SSF52518">
    <property type="entry name" value="Thiamin diphosphate-binding fold (THDP-binding)"/>
    <property type="match status" value="1"/>
</dbReference>
<proteinExistence type="predicted"/>
<feature type="domain" description="Thiamine pyrophosphate enzyme TPP-binding" evidence="2">
    <location>
        <begin position="48"/>
        <end position="215"/>
    </location>
</feature>
<sequence length="316" mass="35147">MLKLQDLAKNQELFSHGHRACAGCGEALAVRQILLAAQPRPVVTTMATGCLEIFSSIYPHSAWQVPMIHTAFETAASTAAGVEAAYRFAKKKGLIQDDIRVIAFAGDGGTYDIGLQALSGALERRHRFLYVCTNNEAYMNTGIQRSSATPYGADTTTSPAGRVLPGKVQHRKNIMEIVIAHDVAYAAQTTVFFWRDLATKVQKALDAPGPSFLNVLVPCPLGWRHLPSETVRLSRLAADTCYWPLYEYENGRYKVNYTPTKKLPLEEFLKPQGRFRHLFGSEAGQQVIAELQRYVDEQWELLLRKQALFGEESAKA</sequence>
<organism evidence="4">
    <name type="scientific">candidate division WOR-3 bacterium</name>
    <dbReference type="NCBI Taxonomy" id="2052148"/>
    <lineage>
        <taxon>Bacteria</taxon>
        <taxon>Bacteria division WOR-3</taxon>
    </lineage>
</organism>
<evidence type="ECO:0000313" key="3">
    <source>
        <dbReference type="EMBL" id="HEA87523.1"/>
    </source>
</evidence>
<dbReference type="AlphaFoldDB" id="A0A7C3ER78"/>
<evidence type="ECO:0000256" key="1">
    <source>
        <dbReference type="ARBA" id="ARBA00023002"/>
    </source>
</evidence>
<gene>
    <name evidence="3" type="ORF">ENP94_05880</name>
    <name evidence="4" type="ORF">ENS16_00575</name>
</gene>
<accession>A0A7C3ER78</accession>
<name>A0A7C3ER78_UNCW3</name>
<dbReference type="EMBL" id="DSLG01000007">
    <property type="protein sequence ID" value="HEA87523.1"/>
    <property type="molecule type" value="Genomic_DNA"/>
</dbReference>
<dbReference type="GO" id="GO:0030976">
    <property type="term" value="F:thiamine pyrophosphate binding"/>
    <property type="evidence" value="ECO:0007669"/>
    <property type="project" value="InterPro"/>
</dbReference>
<dbReference type="PANTHER" id="PTHR42897">
    <property type="entry name" value="PYRUVATE SYNTHASE SUBUNIT PORB"/>
    <property type="match status" value="1"/>
</dbReference>
<evidence type="ECO:0000259" key="2">
    <source>
        <dbReference type="Pfam" id="PF02775"/>
    </source>
</evidence>
<dbReference type="InterPro" id="IPR011766">
    <property type="entry name" value="TPP_enzyme_TPP-bd"/>
</dbReference>
<dbReference type="InterPro" id="IPR029061">
    <property type="entry name" value="THDP-binding"/>
</dbReference>
<keyword evidence="1" id="KW-0560">Oxidoreductase</keyword>
<protein>
    <submittedName>
        <fullName evidence="4">Pyruvate ferredoxin oxidoreductase</fullName>
    </submittedName>
</protein>
<dbReference type="PANTHER" id="PTHR42897:SF2">
    <property type="entry name" value="PYRUVATE SYNTHASE SUBUNIT PORB"/>
    <property type="match status" value="1"/>
</dbReference>
<dbReference type="CDD" id="cd03376">
    <property type="entry name" value="TPP_PFOR_porB_like"/>
    <property type="match status" value="1"/>
</dbReference>
<reference evidence="4" key="1">
    <citation type="journal article" date="2020" name="mSystems">
        <title>Genome- and Community-Level Interaction Insights into Carbon Utilization and Element Cycling Functions of Hydrothermarchaeota in Hydrothermal Sediment.</title>
        <authorList>
            <person name="Zhou Z."/>
            <person name="Liu Y."/>
            <person name="Xu W."/>
            <person name="Pan J."/>
            <person name="Luo Z.H."/>
            <person name="Li M."/>
        </authorList>
    </citation>
    <scope>NUCLEOTIDE SEQUENCE [LARGE SCALE GENOMIC DNA]</scope>
    <source>
        <strain evidence="3">SpSt-265</strain>
        <strain evidence="4">SpSt-465</strain>
    </source>
</reference>
<evidence type="ECO:0000313" key="4">
    <source>
        <dbReference type="EMBL" id="HFJ53174.1"/>
    </source>
</evidence>
<dbReference type="Pfam" id="PF02775">
    <property type="entry name" value="TPP_enzyme_C"/>
    <property type="match status" value="1"/>
</dbReference>